<dbReference type="PROSITE" id="PS50853">
    <property type="entry name" value="FN3"/>
    <property type="match status" value="1"/>
</dbReference>
<evidence type="ECO:0000313" key="3">
    <source>
        <dbReference type="EMBL" id="CAJ0595331.1"/>
    </source>
</evidence>
<dbReference type="SUPFAM" id="SSF49265">
    <property type="entry name" value="Fibronectin type III"/>
    <property type="match status" value="1"/>
</dbReference>
<organism evidence="3 4">
    <name type="scientific">Cylicocyclus nassatus</name>
    <name type="common">Nematode worm</name>
    <dbReference type="NCBI Taxonomy" id="53992"/>
    <lineage>
        <taxon>Eukaryota</taxon>
        <taxon>Metazoa</taxon>
        <taxon>Ecdysozoa</taxon>
        <taxon>Nematoda</taxon>
        <taxon>Chromadorea</taxon>
        <taxon>Rhabditida</taxon>
        <taxon>Rhabditina</taxon>
        <taxon>Rhabditomorpha</taxon>
        <taxon>Strongyloidea</taxon>
        <taxon>Strongylidae</taxon>
        <taxon>Cylicocyclus</taxon>
    </lineage>
</organism>
<sequence>MLSQTISDEESTLPVISSCFQDLNHTAINYVRAVCSSLKAKAESSWIRFTTPSRTRNEIPQEIVNYENGIEGKFSVKGNTLKWSFSYRNMRSFARRFVASIDVYKYEKLHSEKIFVADLMATLQTESQFVIEDIPDPQPDPICRYYAINVTFKDGTYSFWSSNITCYEYPVQIPVPPTNVRVKFEHSSAITVSFKSHVGKWISHQENGCEVHLCKSANLASKCLSKQLSIDETSTMFEQLKHNARYYLTTFCYSLMGRSAHSPWIVIETPKRPRLNLPKKLDLSGRGIDVYVHVEEGSSWRLTWNFAFENQTTFPRSYLKRIDLQVFNEPYDIEDPFMVARKVSKDGIVIGTSPAYTLDTDCYIYNLDVEFADGTSLIYTTDEDCYDKTAPVYVLVFTVVVILWVQVMVILIVFIQKTFVKLGQ</sequence>
<reference evidence="3" key="1">
    <citation type="submission" date="2023-07" db="EMBL/GenBank/DDBJ databases">
        <authorList>
            <consortium name="CYATHOMIX"/>
        </authorList>
    </citation>
    <scope>NUCLEOTIDE SEQUENCE</scope>
    <source>
        <strain evidence="3">N/A</strain>
    </source>
</reference>
<proteinExistence type="predicted"/>
<evidence type="ECO:0000259" key="2">
    <source>
        <dbReference type="PROSITE" id="PS50853"/>
    </source>
</evidence>
<comment type="caution">
    <text evidence="3">The sequence shown here is derived from an EMBL/GenBank/DDBJ whole genome shotgun (WGS) entry which is preliminary data.</text>
</comment>
<keyword evidence="1" id="KW-0472">Membrane</keyword>
<feature type="domain" description="Fibronectin type-III" evidence="2">
    <location>
        <begin position="176"/>
        <end position="272"/>
    </location>
</feature>
<name>A0AA36GNL4_CYLNA</name>
<dbReference type="Gene3D" id="2.60.40.10">
    <property type="entry name" value="Immunoglobulins"/>
    <property type="match status" value="1"/>
</dbReference>
<protein>
    <recommendedName>
        <fullName evidence="2">Fibronectin type-III domain-containing protein</fullName>
    </recommendedName>
</protein>
<evidence type="ECO:0000313" key="4">
    <source>
        <dbReference type="Proteomes" id="UP001176961"/>
    </source>
</evidence>
<dbReference type="InterPro" id="IPR003961">
    <property type="entry name" value="FN3_dom"/>
</dbReference>
<dbReference type="InterPro" id="IPR036116">
    <property type="entry name" value="FN3_sf"/>
</dbReference>
<evidence type="ECO:0000256" key="1">
    <source>
        <dbReference type="SAM" id="Phobius"/>
    </source>
</evidence>
<dbReference type="AlphaFoldDB" id="A0AA36GNL4"/>
<keyword evidence="1" id="KW-0812">Transmembrane</keyword>
<feature type="transmembrane region" description="Helical" evidence="1">
    <location>
        <begin position="392"/>
        <end position="415"/>
    </location>
</feature>
<dbReference type="InterPro" id="IPR013783">
    <property type="entry name" value="Ig-like_fold"/>
</dbReference>
<accession>A0AA36GNL4</accession>
<dbReference type="Proteomes" id="UP001176961">
    <property type="component" value="Unassembled WGS sequence"/>
</dbReference>
<gene>
    <name evidence="3" type="ORF">CYNAS_LOCUS7314</name>
</gene>
<dbReference type="EMBL" id="CATQJL010000112">
    <property type="protein sequence ID" value="CAJ0595331.1"/>
    <property type="molecule type" value="Genomic_DNA"/>
</dbReference>
<dbReference type="CDD" id="cd00063">
    <property type="entry name" value="FN3"/>
    <property type="match status" value="1"/>
</dbReference>
<keyword evidence="1" id="KW-1133">Transmembrane helix</keyword>
<keyword evidence="4" id="KW-1185">Reference proteome</keyword>